<dbReference type="RefSeq" id="WP_009626124.1">
    <property type="nucleotide sequence ID" value="NZ_VBTY01000031.1"/>
</dbReference>
<dbReference type="NCBIfam" id="NF002056">
    <property type="entry name" value="PRK00886.1-5"/>
    <property type="match status" value="1"/>
</dbReference>
<dbReference type="EC" id="3.1.3.71" evidence="3 8"/>
<dbReference type="EMBL" id="VBTY01000031">
    <property type="protein sequence ID" value="MDG3494061.1"/>
    <property type="molecule type" value="Genomic_DNA"/>
</dbReference>
<dbReference type="InterPro" id="IPR036702">
    <property type="entry name" value="ComB-like_sf"/>
</dbReference>
<dbReference type="FunFam" id="3.90.1560.10:FF:000001">
    <property type="entry name" value="Probable 2-phosphosulfolactate phosphatase"/>
    <property type="match status" value="1"/>
</dbReference>
<evidence type="ECO:0000256" key="5">
    <source>
        <dbReference type="ARBA" id="ARBA00022801"/>
    </source>
</evidence>
<comment type="cofactor">
    <cofactor evidence="1 8">
        <name>Mg(2+)</name>
        <dbReference type="ChEBI" id="CHEBI:18420"/>
    </cofactor>
</comment>
<dbReference type="PANTHER" id="PTHR37311">
    <property type="entry name" value="2-PHOSPHOSULFOLACTATE PHOSPHATASE-RELATED"/>
    <property type="match status" value="1"/>
</dbReference>
<keyword evidence="5 8" id="KW-0378">Hydrolase</keyword>
<evidence type="ECO:0000256" key="8">
    <source>
        <dbReference type="HAMAP-Rule" id="MF_00490"/>
    </source>
</evidence>
<sequence>MKIFVYHTPELVPTEGIPDCAIAVDILRATTTIATALAAGAEGVQVFSDLDELLRVSEAHPPELRIRVGERGGKTVEGFDLGNSPFDFTPDVVKGKRIFMSTTNGTRSLQKVQNAKSVLACAMINLGSVLKYLRETKPETVWIVGSGWEGSYSLEDTTCAGAIAANLEDEADFGNDEAVAAATLYKTWKGEVEELFYQASHGKRLLNLNGAEDIAYCAKLDVVDVLPKQSSAGLLVAA</sequence>
<evidence type="ECO:0000256" key="3">
    <source>
        <dbReference type="ARBA" id="ARBA00012953"/>
    </source>
</evidence>
<comment type="catalytic activity">
    <reaction evidence="7 8">
        <text>(2R)-O-phospho-3-sulfolactate + H2O = (2R)-3-sulfolactate + phosphate</text>
        <dbReference type="Rhea" id="RHEA:23416"/>
        <dbReference type="ChEBI" id="CHEBI:15377"/>
        <dbReference type="ChEBI" id="CHEBI:15597"/>
        <dbReference type="ChEBI" id="CHEBI:43474"/>
        <dbReference type="ChEBI" id="CHEBI:58738"/>
        <dbReference type="EC" id="3.1.3.71"/>
    </reaction>
</comment>
<dbReference type="GO" id="GO:0050532">
    <property type="term" value="F:2-phosphosulfolactate phosphatase activity"/>
    <property type="evidence" value="ECO:0007669"/>
    <property type="project" value="UniProtKB-UniRule"/>
</dbReference>
<dbReference type="GO" id="GO:0050545">
    <property type="term" value="F:sulfopyruvate decarboxylase activity"/>
    <property type="evidence" value="ECO:0007669"/>
    <property type="project" value="TreeGrafter"/>
</dbReference>
<dbReference type="PANTHER" id="PTHR37311:SF1">
    <property type="entry name" value="2-PHOSPHOSULFOLACTATE PHOSPHATASE-RELATED"/>
    <property type="match status" value="1"/>
</dbReference>
<comment type="similarity">
    <text evidence="2 8">Belongs to the ComB family.</text>
</comment>
<evidence type="ECO:0000256" key="7">
    <source>
        <dbReference type="ARBA" id="ARBA00033711"/>
    </source>
</evidence>
<accession>A0A9X4M5E6</accession>
<protein>
    <recommendedName>
        <fullName evidence="4 8">Probable 2-phosphosulfolactate phosphatase</fullName>
        <ecNumber evidence="3 8">3.1.3.71</ecNumber>
    </recommendedName>
</protein>
<dbReference type="SUPFAM" id="SSF142823">
    <property type="entry name" value="ComB-like"/>
    <property type="match status" value="1"/>
</dbReference>
<evidence type="ECO:0000256" key="1">
    <source>
        <dbReference type="ARBA" id="ARBA00001946"/>
    </source>
</evidence>
<gene>
    <name evidence="8" type="primary">comB</name>
    <name evidence="9" type="ORF">FEV09_05765</name>
</gene>
<keyword evidence="10" id="KW-1185">Reference proteome</keyword>
<evidence type="ECO:0000313" key="10">
    <source>
        <dbReference type="Proteomes" id="UP001152872"/>
    </source>
</evidence>
<dbReference type="Gene3D" id="3.90.1560.10">
    <property type="entry name" value="ComB-like"/>
    <property type="match status" value="1"/>
</dbReference>
<reference evidence="9" key="1">
    <citation type="submission" date="2019-05" db="EMBL/GenBank/DDBJ databases">
        <title>Whole genome sequencing of Pseudanabaena catenata USMAC16.</title>
        <authorList>
            <person name="Khan Z."/>
            <person name="Omar W.M."/>
            <person name="Convey P."/>
            <person name="Merican F."/>
            <person name="Najimudin N."/>
        </authorList>
    </citation>
    <scope>NUCLEOTIDE SEQUENCE</scope>
    <source>
        <strain evidence="9">USMAC16</strain>
    </source>
</reference>
<proteinExistence type="inferred from homology"/>
<evidence type="ECO:0000256" key="2">
    <source>
        <dbReference type="ARBA" id="ARBA00009997"/>
    </source>
</evidence>
<dbReference type="HAMAP" id="MF_00490">
    <property type="entry name" value="ComB"/>
    <property type="match status" value="1"/>
</dbReference>
<dbReference type="Proteomes" id="UP001152872">
    <property type="component" value="Unassembled WGS sequence"/>
</dbReference>
<dbReference type="InterPro" id="IPR005238">
    <property type="entry name" value="ComB-like"/>
</dbReference>
<evidence type="ECO:0000256" key="6">
    <source>
        <dbReference type="ARBA" id="ARBA00022842"/>
    </source>
</evidence>
<organism evidence="9 10">
    <name type="scientific">Pseudanabaena catenata USMAC16</name>
    <dbReference type="NCBI Taxonomy" id="1855837"/>
    <lineage>
        <taxon>Bacteria</taxon>
        <taxon>Bacillati</taxon>
        <taxon>Cyanobacteriota</taxon>
        <taxon>Cyanophyceae</taxon>
        <taxon>Pseudanabaenales</taxon>
        <taxon>Pseudanabaenaceae</taxon>
        <taxon>Pseudanabaena</taxon>
    </lineage>
</organism>
<keyword evidence="6 8" id="KW-0460">Magnesium</keyword>
<name>A0A9X4M5E6_9CYAN</name>
<evidence type="ECO:0000313" key="9">
    <source>
        <dbReference type="EMBL" id="MDG3494061.1"/>
    </source>
</evidence>
<comment type="caution">
    <text evidence="9">The sequence shown here is derived from an EMBL/GenBank/DDBJ whole genome shotgun (WGS) entry which is preliminary data.</text>
</comment>
<dbReference type="AlphaFoldDB" id="A0A9X4M5E6"/>
<dbReference type="Pfam" id="PF04029">
    <property type="entry name" value="2-ph_phosp"/>
    <property type="match status" value="1"/>
</dbReference>
<dbReference type="GO" id="GO:0000287">
    <property type="term" value="F:magnesium ion binding"/>
    <property type="evidence" value="ECO:0007669"/>
    <property type="project" value="UniProtKB-UniRule"/>
</dbReference>
<evidence type="ECO:0000256" key="4">
    <source>
        <dbReference type="ARBA" id="ARBA00021948"/>
    </source>
</evidence>